<dbReference type="PANTHER" id="PTHR31490">
    <property type="entry name" value="GLYCOSYL HYDROLASE"/>
    <property type="match status" value="1"/>
</dbReference>
<dbReference type="InterPro" id="IPR010502">
    <property type="entry name" value="Carb-bd_dom_fam9"/>
</dbReference>
<dbReference type="EC" id="3.2.1.8" evidence="7"/>
<dbReference type="RefSeq" id="WP_344900339.1">
    <property type="nucleotide sequence ID" value="NZ_BAAAWD010000015.1"/>
</dbReference>
<keyword evidence="6 7" id="KW-0624">Polysaccharide degradation</keyword>
<dbReference type="Pfam" id="PF02018">
    <property type="entry name" value="CBM_4_9"/>
    <property type="match status" value="2"/>
</dbReference>
<dbReference type="PRINTS" id="PR00134">
    <property type="entry name" value="GLHYDRLASE10"/>
</dbReference>
<evidence type="ECO:0000313" key="11">
    <source>
        <dbReference type="Proteomes" id="UP001499930"/>
    </source>
</evidence>
<evidence type="ECO:0000256" key="6">
    <source>
        <dbReference type="ARBA" id="ARBA00023326"/>
    </source>
</evidence>
<accession>A0ABN3Y8W5</accession>
<dbReference type="SUPFAM" id="SSF49344">
    <property type="entry name" value="CBD9-like"/>
    <property type="match status" value="2"/>
</dbReference>
<dbReference type="InterPro" id="IPR003305">
    <property type="entry name" value="CenC_carb-bd"/>
</dbReference>
<dbReference type="InterPro" id="IPR044846">
    <property type="entry name" value="GH10"/>
</dbReference>
<dbReference type="SUPFAM" id="SSF51445">
    <property type="entry name" value="(Trans)glycosidases"/>
    <property type="match status" value="1"/>
</dbReference>
<evidence type="ECO:0000256" key="5">
    <source>
        <dbReference type="ARBA" id="ARBA00023295"/>
    </source>
</evidence>
<protein>
    <recommendedName>
        <fullName evidence="7">Beta-xylanase</fullName>
        <ecNumber evidence="7">3.2.1.8</ecNumber>
    </recommendedName>
</protein>
<keyword evidence="8" id="KW-0732">Signal</keyword>
<dbReference type="Gene3D" id="3.20.20.80">
    <property type="entry name" value="Glycosidases"/>
    <property type="match status" value="1"/>
</dbReference>
<dbReference type="Proteomes" id="UP001499930">
    <property type="component" value="Unassembled WGS sequence"/>
</dbReference>
<name>A0ABN3Y8W5_9ACTN</name>
<dbReference type="Gene3D" id="2.60.120.260">
    <property type="entry name" value="Galactose-binding domain-like"/>
    <property type="match status" value="2"/>
</dbReference>
<feature type="signal peptide" evidence="8">
    <location>
        <begin position="1"/>
        <end position="22"/>
    </location>
</feature>
<reference evidence="10 11" key="1">
    <citation type="journal article" date="2019" name="Int. J. Syst. Evol. Microbiol.">
        <title>The Global Catalogue of Microorganisms (GCM) 10K type strain sequencing project: providing services to taxonomists for standard genome sequencing and annotation.</title>
        <authorList>
            <consortium name="The Broad Institute Genomics Platform"/>
            <consortium name="The Broad Institute Genome Sequencing Center for Infectious Disease"/>
            <person name="Wu L."/>
            <person name="Ma J."/>
        </authorList>
    </citation>
    <scope>NUCLEOTIDE SEQUENCE [LARGE SCALE GENOMIC DNA]</scope>
    <source>
        <strain evidence="10 11">JCM 3106</strain>
    </source>
</reference>
<dbReference type="PANTHER" id="PTHR31490:SF90">
    <property type="entry name" value="ENDO-1,4-BETA-XYLANASE A"/>
    <property type="match status" value="1"/>
</dbReference>
<evidence type="ECO:0000256" key="8">
    <source>
        <dbReference type="SAM" id="SignalP"/>
    </source>
</evidence>
<dbReference type="SMART" id="SM00633">
    <property type="entry name" value="Glyco_10"/>
    <property type="match status" value="1"/>
</dbReference>
<feature type="chain" id="PRO_5045393965" description="Beta-xylanase" evidence="8">
    <location>
        <begin position="23"/>
        <end position="1017"/>
    </location>
</feature>
<evidence type="ECO:0000256" key="4">
    <source>
        <dbReference type="ARBA" id="ARBA00023277"/>
    </source>
</evidence>
<evidence type="ECO:0000256" key="7">
    <source>
        <dbReference type="RuleBase" id="RU361174"/>
    </source>
</evidence>
<feature type="domain" description="GH10" evidence="9">
    <location>
        <begin position="358"/>
        <end position="678"/>
    </location>
</feature>
<dbReference type="Pfam" id="PF00331">
    <property type="entry name" value="Glyco_hydro_10"/>
    <property type="match status" value="1"/>
</dbReference>
<dbReference type="CDD" id="cd00005">
    <property type="entry name" value="CBM9_like_1"/>
    <property type="match status" value="1"/>
</dbReference>
<dbReference type="PROSITE" id="PS51760">
    <property type="entry name" value="GH10_2"/>
    <property type="match status" value="1"/>
</dbReference>
<evidence type="ECO:0000259" key="9">
    <source>
        <dbReference type="PROSITE" id="PS51760"/>
    </source>
</evidence>
<sequence>MRAPRPRATALALLSLALSLLAGTVAGLPATPAAHASTTDASTAHASVTHTSAAQASAATIVTYDFESGTQGWEPRGSGVSVATTPDAAHGGARSLLTTGRTDTWHGAAVTPPFEKGVAYEVSAWARAAAGQESSTVALTVQRTPAGGEAVYERVAAATVTDSAWVRLTGTYTYTADSTLSLYAESSVAAVAFHLDDIVVTADTDPARSGLTSDFETGTTEGWTSRGGAVLTAEAGSAHDGAYGLGVTDRQASWDGPSRTVLGKLAKGSKYDLSVWVRSATAQSVSLSIERRSGETPSYDRVAGPRDLAAGEWTRLAGTYLLAHDADFLSVYVESAEGTAPFAVDDFRLAYIEPKPVQTDIPSLKDVVPFTIGAAFERAATLGEHAKLITKHYESVTPGNSLKWDATEPAEGQFTFAEGDHLVDWATGNGLRVRGHTLVWHSQTPAWVFEGATKEILLRRMENHIRAVMGRYKGRIDTWDVVNEVVDENRPDGLRRSPWFEIAGLDYIRTAFRVAREVDPDATLVINDYNTEFPRKRQALYDLVAKLRAEGVPIDAVGHQLHVNVEQPPASYIEDTIEKFAGLGVEQQVTELDVSVYTDFVSSYETVPAEVLALQGHRYREIFDVFRRQAEHLSSVTIWGVADDATWLSTFPIARLNPPLPFDDELQAKPAYWGIVDASRLPPLVRSLNVPAGTVRVDGKRDGEWDLLPGAPVPRVGGLSATWQARVASTGPSGGLYVLAEVVDATVSKDDSVTFTVDGTPYRVRRGGTHAHGFKAHTKPTATGYRVEALLPLPAGTGTTADARVVVDDATGGETSWAGRLTFVPAVRTALAPRGAPVVDGVAEAAWNRAPEITTGTRVQGTSGATARVRAVWNAGVLYVLARVTDPVLSEESPDAWSQDSVEIFVDPQNNKTRGYDDDDGQYRVSFTGRRTVGGTFDAFAVRDNLTAAAVRTSGGYLVEAAIRLPTVTLAKDTLLGFDVQVNDATGAARTAAATWNDPTGRGYVDTSRWGVLRLVP</sequence>
<gene>
    <name evidence="10" type="ORF">GCM10017559_54970</name>
</gene>
<keyword evidence="2" id="KW-0677">Repeat</keyword>
<evidence type="ECO:0000256" key="2">
    <source>
        <dbReference type="ARBA" id="ARBA00022737"/>
    </source>
</evidence>
<evidence type="ECO:0000256" key="1">
    <source>
        <dbReference type="ARBA" id="ARBA00007495"/>
    </source>
</evidence>
<evidence type="ECO:0000313" key="10">
    <source>
        <dbReference type="EMBL" id="GAA3022819.1"/>
    </source>
</evidence>
<dbReference type="Gene3D" id="2.60.40.1190">
    <property type="match status" value="1"/>
</dbReference>
<proteinExistence type="inferred from homology"/>
<keyword evidence="11" id="KW-1185">Reference proteome</keyword>
<dbReference type="EMBL" id="BAAAWD010000015">
    <property type="protein sequence ID" value="GAA3022819.1"/>
    <property type="molecule type" value="Genomic_DNA"/>
</dbReference>
<keyword evidence="4 7" id="KW-0119">Carbohydrate metabolism</keyword>
<evidence type="ECO:0000256" key="3">
    <source>
        <dbReference type="ARBA" id="ARBA00022801"/>
    </source>
</evidence>
<dbReference type="InterPro" id="IPR008979">
    <property type="entry name" value="Galactose-bd-like_sf"/>
</dbReference>
<dbReference type="Pfam" id="PF06452">
    <property type="entry name" value="CBM9_1"/>
    <property type="match status" value="1"/>
</dbReference>
<comment type="similarity">
    <text evidence="1 7">Belongs to the glycosyl hydrolase 10 (cellulase F) family.</text>
</comment>
<dbReference type="InterPro" id="IPR001000">
    <property type="entry name" value="GH10_dom"/>
</dbReference>
<keyword evidence="5 7" id="KW-0326">Glycosidase</keyword>
<comment type="caution">
    <text evidence="10">The sequence shown here is derived from an EMBL/GenBank/DDBJ whole genome shotgun (WGS) entry which is preliminary data.</text>
</comment>
<organism evidence="10 11">
    <name type="scientific">Streptosporangium longisporum</name>
    <dbReference type="NCBI Taxonomy" id="46187"/>
    <lineage>
        <taxon>Bacteria</taxon>
        <taxon>Bacillati</taxon>
        <taxon>Actinomycetota</taxon>
        <taxon>Actinomycetes</taxon>
        <taxon>Streptosporangiales</taxon>
        <taxon>Streptosporangiaceae</taxon>
        <taxon>Streptosporangium</taxon>
    </lineage>
</organism>
<dbReference type="SUPFAM" id="SSF49785">
    <property type="entry name" value="Galactose-binding domain-like"/>
    <property type="match status" value="2"/>
</dbReference>
<comment type="catalytic activity">
    <reaction evidence="7">
        <text>Endohydrolysis of (1-&gt;4)-beta-D-xylosidic linkages in xylans.</text>
        <dbReference type="EC" id="3.2.1.8"/>
    </reaction>
</comment>
<keyword evidence="3 7" id="KW-0378">Hydrolase</keyword>
<dbReference type="InterPro" id="IPR017853">
    <property type="entry name" value="GH"/>
</dbReference>